<dbReference type="CDD" id="cd00657">
    <property type="entry name" value="Ferritin_like"/>
    <property type="match status" value="1"/>
</dbReference>
<name>A0A6J4RK22_9ACTN</name>
<evidence type="ECO:0000313" key="1">
    <source>
        <dbReference type="EMBL" id="CAA9475351.1"/>
    </source>
</evidence>
<gene>
    <name evidence="1" type="ORF">AVDCRST_MAG53-257</name>
</gene>
<dbReference type="InterPro" id="IPR012347">
    <property type="entry name" value="Ferritin-like"/>
</dbReference>
<dbReference type="InterPro" id="IPR009078">
    <property type="entry name" value="Ferritin-like_SF"/>
</dbReference>
<dbReference type="InterPro" id="IPR010287">
    <property type="entry name" value="DUF892_YciF-like"/>
</dbReference>
<proteinExistence type="predicted"/>
<protein>
    <submittedName>
        <fullName evidence="1">Uncharacterized protein</fullName>
    </submittedName>
</protein>
<dbReference type="AlphaFoldDB" id="A0A6J4RK22"/>
<dbReference type="SUPFAM" id="SSF47240">
    <property type="entry name" value="Ferritin-like"/>
    <property type="match status" value="1"/>
</dbReference>
<dbReference type="EMBL" id="CADCVR010000010">
    <property type="protein sequence ID" value="CAA9475351.1"/>
    <property type="molecule type" value="Genomic_DNA"/>
</dbReference>
<dbReference type="Pfam" id="PF05974">
    <property type="entry name" value="DUF892"/>
    <property type="match status" value="1"/>
</dbReference>
<dbReference type="Gene3D" id="1.20.1260.10">
    <property type="match status" value="1"/>
</dbReference>
<organism evidence="1">
    <name type="scientific">uncultured Solirubrobacteraceae bacterium</name>
    <dbReference type="NCBI Taxonomy" id="1162706"/>
    <lineage>
        <taxon>Bacteria</taxon>
        <taxon>Bacillati</taxon>
        <taxon>Actinomycetota</taxon>
        <taxon>Thermoleophilia</taxon>
        <taxon>Solirubrobacterales</taxon>
        <taxon>Solirubrobacteraceae</taxon>
        <taxon>environmental samples</taxon>
    </lineage>
</organism>
<sequence>MNADQNKVLQYLNEAQGNEQGLVRVLQSQIAMTPSGSYRSILETHLGETRDHADRVAKRLKELGQGGNPITAVVGAVQGVAGQALALGKTPFDLVRGTGGEEKVLKNAKDACATEGLEIATYTAIERLAQKVGDEQTAKLAASIRADEEKMLDRVLREIPKLTDAVVRAAVDGNASYDITTTGAADAVRAAGETARKSTAKTAASAKRTARQARKVPGVAQAEGQVKGAVASEQDLAIARYDSLNADEITAKLTELSQVDLAKVDSYERKHENRSTILSRVSTLRGDEPWAGYDELTAAEVVSALSGSDDEQVSKARGYERAHKNRAGVIKAAERELANA</sequence>
<accession>A0A6J4RK22</accession>
<reference evidence="1" key="1">
    <citation type="submission" date="2020-02" db="EMBL/GenBank/DDBJ databases">
        <authorList>
            <person name="Meier V. D."/>
        </authorList>
    </citation>
    <scope>NUCLEOTIDE SEQUENCE</scope>
    <source>
        <strain evidence="1">AVDCRST_MAG53</strain>
    </source>
</reference>